<evidence type="ECO:0000256" key="3">
    <source>
        <dbReference type="ARBA" id="ARBA00022793"/>
    </source>
</evidence>
<dbReference type="UniPathway" id="UPA00070">
    <property type="reaction ID" value="UER00120"/>
</dbReference>
<feature type="compositionally biased region" description="Low complexity" evidence="8">
    <location>
        <begin position="191"/>
        <end position="200"/>
    </location>
</feature>
<evidence type="ECO:0000259" key="9">
    <source>
        <dbReference type="SMART" id="SM00934"/>
    </source>
</evidence>
<dbReference type="GO" id="GO:0006207">
    <property type="term" value="P:'de novo' pyrimidine nucleobase biosynthetic process"/>
    <property type="evidence" value="ECO:0007669"/>
    <property type="project" value="InterPro"/>
</dbReference>
<dbReference type="InterPro" id="IPR013785">
    <property type="entry name" value="Aldolase_TIM"/>
</dbReference>
<dbReference type="GO" id="GO:0004590">
    <property type="term" value="F:orotidine-5'-phosphate decarboxylase activity"/>
    <property type="evidence" value="ECO:0007669"/>
    <property type="project" value="UniProtKB-UniRule"/>
</dbReference>
<gene>
    <name evidence="10" type="primary">pyrF</name>
    <name evidence="10" type="ORF">HKD39_16675</name>
</gene>
<dbReference type="InterPro" id="IPR018089">
    <property type="entry name" value="OMPdecase_AS"/>
</dbReference>
<keyword evidence="3" id="KW-0210">Decarboxylase</keyword>
<dbReference type="PROSITE" id="PS00156">
    <property type="entry name" value="OMPDECASE"/>
    <property type="match status" value="1"/>
</dbReference>
<evidence type="ECO:0000313" key="11">
    <source>
        <dbReference type="Proteomes" id="UP000562984"/>
    </source>
</evidence>
<comment type="catalytic activity">
    <reaction evidence="6">
        <text>orotidine 5'-phosphate + H(+) = UMP + CO2</text>
        <dbReference type="Rhea" id="RHEA:11596"/>
        <dbReference type="ChEBI" id="CHEBI:15378"/>
        <dbReference type="ChEBI" id="CHEBI:16526"/>
        <dbReference type="ChEBI" id="CHEBI:57538"/>
        <dbReference type="ChEBI" id="CHEBI:57865"/>
        <dbReference type="EC" id="4.1.1.23"/>
    </reaction>
</comment>
<evidence type="ECO:0000313" key="10">
    <source>
        <dbReference type="EMBL" id="NNG37304.1"/>
    </source>
</evidence>
<dbReference type="InterPro" id="IPR011995">
    <property type="entry name" value="OMPdecase_type-2"/>
</dbReference>
<dbReference type="CDD" id="cd04725">
    <property type="entry name" value="OMP_decarboxylase_like"/>
    <property type="match status" value="1"/>
</dbReference>
<reference evidence="10 11" key="1">
    <citation type="submission" date="2020-05" db="EMBL/GenBank/DDBJ databases">
        <title>Nakamurella sp. DB0629 isolated from air conditioner.</title>
        <authorList>
            <person name="Kim D.H."/>
            <person name="Kim D.-U."/>
        </authorList>
    </citation>
    <scope>NUCLEOTIDE SEQUENCE [LARGE SCALE GENOMIC DNA]</scope>
    <source>
        <strain evidence="10 11">DB0629</strain>
    </source>
</reference>
<dbReference type="SMART" id="SM00934">
    <property type="entry name" value="OMPdecase"/>
    <property type="match status" value="1"/>
</dbReference>
<evidence type="ECO:0000256" key="4">
    <source>
        <dbReference type="ARBA" id="ARBA00022975"/>
    </source>
</evidence>
<sequence length="321" mass="32594">MTVDAASNQPTPSPNRVSFGARLADAVRQRGPLCVGIDPHPQLLRDWDLPVTVDGLKRFALDAADGLGPTCSVVKPQSAFFEAFGSAGIAVLEQTIARCSDAGALVLLDVKRGDIGSTMDAYARAYLAGGSPLAVDAITVSGYLGVGSLTPALDLAERTGRGVFMLALTSNPEGPQVQRAIPPRPGGGNPAAGNPAENPADSPADAGQAGMERTVAQQVIDAAATRNAGDAPMGSIGVVIGATLDRLGVRLDELNGPILAPGFGAQGGTVDSLRSIFGDALRWVLPSASREVLAAGPDPAALAAAARRLGDDLARAGVGWH</sequence>
<dbReference type="EC" id="4.1.1.23" evidence="7"/>
<evidence type="ECO:0000256" key="6">
    <source>
        <dbReference type="ARBA" id="ARBA00049157"/>
    </source>
</evidence>
<evidence type="ECO:0000256" key="7">
    <source>
        <dbReference type="NCBIfam" id="TIGR02127"/>
    </source>
</evidence>
<dbReference type="Gene3D" id="3.20.20.70">
    <property type="entry name" value="Aldolase class I"/>
    <property type="match status" value="1"/>
</dbReference>
<keyword evidence="5 10" id="KW-0456">Lyase</keyword>
<evidence type="ECO:0000256" key="8">
    <source>
        <dbReference type="SAM" id="MobiDB-lite"/>
    </source>
</evidence>
<evidence type="ECO:0000256" key="1">
    <source>
        <dbReference type="ARBA" id="ARBA00004861"/>
    </source>
</evidence>
<dbReference type="PANTHER" id="PTHR43375">
    <property type="entry name" value="OROTIDINE 5'-PHOSPHATE DECARBOXYLASE"/>
    <property type="match status" value="1"/>
</dbReference>
<keyword evidence="11" id="KW-1185">Reference proteome</keyword>
<name>A0A849A8M4_9ACTN</name>
<keyword evidence="4" id="KW-0665">Pyrimidine biosynthesis</keyword>
<dbReference type="NCBIfam" id="TIGR02127">
    <property type="entry name" value="pyrF_sub2"/>
    <property type="match status" value="1"/>
</dbReference>
<comment type="similarity">
    <text evidence="2">Belongs to the OMP decarboxylase family. Type 2 subfamily.</text>
</comment>
<feature type="region of interest" description="Disordered" evidence="8">
    <location>
        <begin position="173"/>
        <end position="212"/>
    </location>
</feature>
<protein>
    <recommendedName>
        <fullName evidence="7">Orotidine-5'-phosphate decarboxylase</fullName>
        <ecNumber evidence="7">4.1.1.23</ecNumber>
    </recommendedName>
</protein>
<accession>A0A849A8M4</accession>
<comment type="pathway">
    <text evidence="1">Pyrimidine metabolism; UMP biosynthesis via de novo pathway; UMP from orotate: step 2/2.</text>
</comment>
<organism evidence="10 11">
    <name type="scientific">Nakamurella aerolata</name>
    <dbReference type="NCBI Taxonomy" id="1656892"/>
    <lineage>
        <taxon>Bacteria</taxon>
        <taxon>Bacillati</taxon>
        <taxon>Actinomycetota</taxon>
        <taxon>Actinomycetes</taxon>
        <taxon>Nakamurellales</taxon>
        <taxon>Nakamurellaceae</taxon>
        <taxon>Nakamurella</taxon>
    </lineage>
</organism>
<dbReference type="Pfam" id="PF00215">
    <property type="entry name" value="OMPdecase"/>
    <property type="match status" value="1"/>
</dbReference>
<dbReference type="AlphaFoldDB" id="A0A849A8M4"/>
<evidence type="ECO:0000256" key="5">
    <source>
        <dbReference type="ARBA" id="ARBA00023239"/>
    </source>
</evidence>
<dbReference type="PANTHER" id="PTHR43375:SF1">
    <property type="entry name" value="OROTIDINE 5'-PHOSPHATE DECARBOXYLASE"/>
    <property type="match status" value="1"/>
</dbReference>
<dbReference type="SUPFAM" id="SSF51366">
    <property type="entry name" value="Ribulose-phoshate binding barrel"/>
    <property type="match status" value="1"/>
</dbReference>
<dbReference type="RefSeq" id="WP_171201009.1">
    <property type="nucleotide sequence ID" value="NZ_JABEND010000012.1"/>
</dbReference>
<dbReference type="InterPro" id="IPR001754">
    <property type="entry name" value="OMPdeCOase_dom"/>
</dbReference>
<proteinExistence type="inferred from homology"/>
<evidence type="ECO:0000256" key="2">
    <source>
        <dbReference type="ARBA" id="ARBA00008847"/>
    </source>
</evidence>
<dbReference type="EMBL" id="JABEND010000012">
    <property type="protein sequence ID" value="NNG37304.1"/>
    <property type="molecule type" value="Genomic_DNA"/>
</dbReference>
<comment type="caution">
    <text evidence="10">The sequence shown here is derived from an EMBL/GenBank/DDBJ whole genome shotgun (WGS) entry which is preliminary data.</text>
</comment>
<dbReference type="InterPro" id="IPR011060">
    <property type="entry name" value="RibuloseP-bd_barrel"/>
</dbReference>
<feature type="domain" description="Orotidine 5'-phosphate decarboxylase" evidence="9">
    <location>
        <begin position="32"/>
        <end position="305"/>
    </location>
</feature>
<dbReference type="GO" id="GO:0044205">
    <property type="term" value="P:'de novo' UMP biosynthetic process"/>
    <property type="evidence" value="ECO:0007669"/>
    <property type="project" value="UniProtKB-UniPathway"/>
</dbReference>
<dbReference type="Proteomes" id="UP000562984">
    <property type="component" value="Unassembled WGS sequence"/>
</dbReference>